<evidence type="ECO:0000256" key="1">
    <source>
        <dbReference type="ARBA" id="ARBA00004273"/>
    </source>
</evidence>
<evidence type="ECO:0000313" key="7">
    <source>
        <dbReference type="Proteomes" id="UP000886595"/>
    </source>
</evidence>
<dbReference type="Pfam" id="PF02238">
    <property type="entry name" value="COX7a"/>
    <property type="match status" value="1"/>
</dbReference>
<organism evidence="6 7">
    <name type="scientific">Brassica carinata</name>
    <name type="common">Ethiopian mustard</name>
    <name type="synonym">Abyssinian cabbage</name>
    <dbReference type="NCBI Taxonomy" id="52824"/>
    <lineage>
        <taxon>Eukaryota</taxon>
        <taxon>Viridiplantae</taxon>
        <taxon>Streptophyta</taxon>
        <taxon>Embryophyta</taxon>
        <taxon>Tracheophyta</taxon>
        <taxon>Spermatophyta</taxon>
        <taxon>Magnoliopsida</taxon>
        <taxon>eudicotyledons</taxon>
        <taxon>Gunneridae</taxon>
        <taxon>Pentapetalae</taxon>
        <taxon>rosids</taxon>
        <taxon>malvids</taxon>
        <taxon>Brassicales</taxon>
        <taxon>Brassicaceae</taxon>
        <taxon>Brassiceae</taxon>
        <taxon>Brassica</taxon>
    </lineage>
</organism>
<dbReference type="AlphaFoldDB" id="A0A8X7W822"/>
<dbReference type="PANTHER" id="PTHR35308">
    <property type="entry name" value="CYTOCHROME C OXIDASE SUBUNIT 7"/>
    <property type="match status" value="1"/>
</dbReference>
<comment type="subcellular location">
    <subcellularLocation>
        <location evidence="1">Mitochondrion inner membrane</location>
    </subcellularLocation>
</comment>
<dbReference type="GO" id="GO:0005743">
    <property type="term" value="C:mitochondrial inner membrane"/>
    <property type="evidence" value="ECO:0007669"/>
    <property type="project" value="UniProtKB-SubCell"/>
</dbReference>
<keyword evidence="3" id="KW-0496">Mitochondrion</keyword>
<comment type="caution">
    <text evidence="6">The sequence shown here is derived from an EMBL/GenBank/DDBJ whole genome shotgun (WGS) entry which is preliminary data.</text>
</comment>
<name>A0A8X7W822_BRACI</name>
<keyword evidence="4" id="KW-0472">Membrane</keyword>
<gene>
    <name evidence="6" type="ORF">Bca52824_006868</name>
</gene>
<feature type="compositionally biased region" description="Basic and acidic residues" evidence="5">
    <location>
        <begin position="77"/>
        <end position="86"/>
    </location>
</feature>
<protein>
    <submittedName>
        <fullName evidence="6">Uncharacterized protein</fullName>
    </submittedName>
</protein>
<evidence type="ECO:0000256" key="3">
    <source>
        <dbReference type="ARBA" id="ARBA00023128"/>
    </source>
</evidence>
<keyword evidence="2" id="KW-0999">Mitochondrion inner membrane</keyword>
<keyword evidence="7" id="KW-1185">Reference proteome</keyword>
<dbReference type="PANTHER" id="PTHR35308:SF10">
    <property type="entry name" value="COX VIIA-LIKE PROTEIN"/>
    <property type="match status" value="1"/>
</dbReference>
<evidence type="ECO:0000313" key="6">
    <source>
        <dbReference type="EMBL" id="KAG2324140.1"/>
    </source>
</evidence>
<evidence type="ECO:0000256" key="2">
    <source>
        <dbReference type="ARBA" id="ARBA00022792"/>
    </source>
</evidence>
<feature type="region of interest" description="Disordered" evidence="5">
    <location>
        <begin position="54"/>
        <end position="122"/>
    </location>
</feature>
<proteinExistence type="predicted"/>
<evidence type="ECO:0000256" key="4">
    <source>
        <dbReference type="ARBA" id="ARBA00023136"/>
    </source>
</evidence>
<dbReference type="OrthoDB" id="62312at2759"/>
<feature type="compositionally biased region" description="Acidic residues" evidence="5">
    <location>
        <begin position="87"/>
        <end position="101"/>
    </location>
</feature>
<reference evidence="6 7" key="1">
    <citation type="submission" date="2020-02" db="EMBL/GenBank/DDBJ databases">
        <authorList>
            <person name="Ma Q."/>
            <person name="Huang Y."/>
            <person name="Song X."/>
            <person name="Pei D."/>
        </authorList>
    </citation>
    <scope>NUCLEOTIDE SEQUENCE [LARGE SCALE GENOMIC DNA]</scope>
    <source>
        <strain evidence="6">Sxm20200214</strain>
        <tissue evidence="6">Leaf</tissue>
    </source>
</reference>
<feature type="compositionally biased region" description="Polar residues" evidence="5">
    <location>
        <begin position="111"/>
        <end position="122"/>
    </location>
</feature>
<dbReference type="Proteomes" id="UP000886595">
    <property type="component" value="Unassembled WGS sequence"/>
</dbReference>
<evidence type="ECO:0000256" key="5">
    <source>
        <dbReference type="SAM" id="MobiDB-lite"/>
    </source>
</evidence>
<accession>A0A8X7W822</accession>
<sequence>MLTETPFRPREKLLEKQRLFQSIQRHTYLKGPMDKILGNCHQRPNQQKLMQQESRELLEKSQNGQHKNTEEQFYEEYSEHDIVDSYKDDDEEEEYNLETEEQPNAVKDATRGTNRLVQSGYY</sequence>
<dbReference type="InterPro" id="IPR039297">
    <property type="entry name" value="COX7a"/>
</dbReference>
<dbReference type="EMBL" id="JAAMPC010000002">
    <property type="protein sequence ID" value="KAG2324140.1"/>
    <property type="molecule type" value="Genomic_DNA"/>
</dbReference>